<evidence type="ECO:0008006" key="3">
    <source>
        <dbReference type="Google" id="ProtNLM"/>
    </source>
</evidence>
<comment type="caution">
    <text evidence="1">The sequence shown here is derived from an EMBL/GenBank/DDBJ whole genome shotgun (WGS) entry which is preliminary data.</text>
</comment>
<dbReference type="EMBL" id="JACJJC010000040">
    <property type="protein sequence ID" value="MBM6704986.1"/>
    <property type="molecule type" value="Genomic_DNA"/>
</dbReference>
<reference evidence="1 2" key="1">
    <citation type="journal article" date="2021" name="Sci. Rep.">
        <title>The distribution of antibiotic resistance genes in chicken gut microbiota commensals.</title>
        <authorList>
            <person name="Juricova H."/>
            <person name="Matiasovicova J."/>
            <person name="Kubasova T."/>
            <person name="Cejkova D."/>
            <person name="Rychlik I."/>
        </authorList>
    </citation>
    <scope>NUCLEOTIDE SEQUENCE [LARGE SCALE GENOMIC DNA]</scope>
    <source>
        <strain evidence="1 2">An829</strain>
    </source>
</reference>
<evidence type="ECO:0000313" key="2">
    <source>
        <dbReference type="Proteomes" id="UP000715095"/>
    </source>
</evidence>
<keyword evidence="2" id="KW-1185">Reference proteome</keyword>
<sequence>MSTFDQAFVFNEVSSGFDSGCQCFETSLVELLANPRPGQIERAHTAAAVLSGRFDDGFDSGKNERCRRASSANDDATQIRRKPAYTSISFLRPNRGLTLKEGIDRLSIGDIQMRATSTLKKSFKSKESFKKSLITTAVAAAVALSSGFASAASDQPTLTEPVKAGNWSASLNRTEGGNYDINVFDQLVTGAGERTLNVEKSFSQTDFEAVKALDGFGEFGNYYDDDDINPYQVGMVDGVFINGADTDVTFNNASVVVTGGTLDGNPYVEIGGVYHREGAAEYTGASTNIHVSSAAAVDADEESWVYGYALDNPLGFAETQRRVTFSAGKTDIAAESTNENGLDVIAFAVSTDAVDNPAVTFARGETTITASTANDDMWAYALYM</sequence>
<proteinExistence type="predicted"/>
<feature type="non-terminal residue" evidence="1">
    <location>
        <position position="384"/>
    </location>
</feature>
<dbReference type="RefSeq" id="WP_205104562.1">
    <property type="nucleotide sequence ID" value="NZ_JACJJC010000040.1"/>
</dbReference>
<name>A0ABS2DUF2_9BURK</name>
<evidence type="ECO:0000313" key="1">
    <source>
        <dbReference type="EMBL" id="MBM6704986.1"/>
    </source>
</evidence>
<organism evidence="1 2">
    <name type="scientific">Sutterella massiliensis</name>
    <dbReference type="NCBI Taxonomy" id="1816689"/>
    <lineage>
        <taxon>Bacteria</taxon>
        <taxon>Pseudomonadati</taxon>
        <taxon>Pseudomonadota</taxon>
        <taxon>Betaproteobacteria</taxon>
        <taxon>Burkholderiales</taxon>
        <taxon>Sutterellaceae</taxon>
        <taxon>Sutterella</taxon>
    </lineage>
</organism>
<accession>A0ABS2DUF2</accession>
<gene>
    <name evidence="1" type="ORF">H6A60_10955</name>
</gene>
<dbReference type="Proteomes" id="UP000715095">
    <property type="component" value="Unassembled WGS sequence"/>
</dbReference>
<protein>
    <recommendedName>
        <fullName evidence="3">ESPR domain-containing protein</fullName>
    </recommendedName>
</protein>